<evidence type="ECO:0000256" key="14">
    <source>
        <dbReference type="ARBA" id="ARBA00038036"/>
    </source>
</evidence>
<keyword evidence="9 16" id="KW-0547">Nucleotide-binding</keyword>
<evidence type="ECO:0000256" key="1">
    <source>
        <dbReference type="ARBA" id="ARBA00001206"/>
    </source>
</evidence>
<dbReference type="SUPFAM" id="SSF53067">
    <property type="entry name" value="Actin-like ATPase domain"/>
    <property type="match status" value="2"/>
</dbReference>
<evidence type="ECO:0000256" key="6">
    <source>
        <dbReference type="ARBA" id="ARBA00012102"/>
    </source>
</evidence>
<dbReference type="Proteomes" id="UP000006094">
    <property type="component" value="Chromosome"/>
</dbReference>
<dbReference type="KEGG" id="cad:Curi_c23640"/>
<comment type="cofactor">
    <cofactor evidence="16">
        <name>NH4(+)</name>
        <dbReference type="ChEBI" id="CHEBI:28938"/>
    </cofactor>
    <cofactor evidence="16">
        <name>K(+)</name>
        <dbReference type="ChEBI" id="CHEBI:29103"/>
    </cofactor>
    <text evidence="16">A monovalent cation. Ammonium or potassium.</text>
</comment>
<dbReference type="PANTHER" id="PTHR34265:SF1">
    <property type="entry name" value="TYPE III PANTOTHENATE KINASE"/>
    <property type="match status" value="1"/>
</dbReference>
<dbReference type="GO" id="GO:0046872">
    <property type="term" value="F:metal ion binding"/>
    <property type="evidence" value="ECO:0007669"/>
    <property type="project" value="UniProtKB-KW"/>
</dbReference>
<comment type="pathway">
    <text evidence="4 16">Cofactor biosynthesis; coenzyme A biosynthesis; CoA from (R)-pantothenate: step 1/5.</text>
</comment>
<organism evidence="17 18">
    <name type="scientific">Gottschalkia acidurici (strain ATCC 7906 / DSM 604 / BCRC 14475 / CIP 104303 / KCTC 5404 / NCIMB 10678 / 9a)</name>
    <name type="common">Clostridium acidurici</name>
    <dbReference type="NCBI Taxonomy" id="1128398"/>
    <lineage>
        <taxon>Bacteria</taxon>
        <taxon>Bacillati</taxon>
        <taxon>Bacillota</taxon>
        <taxon>Tissierellia</taxon>
        <taxon>Tissierellales</taxon>
        <taxon>Gottschalkiaceae</taxon>
        <taxon>Gottschalkia</taxon>
    </lineage>
</organism>
<reference evidence="17 18" key="1">
    <citation type="journal article" date="2012" name="PLoS ONE">
        <title>The purine-utilizing bacterium Clostridium acidurici 9a: a genome-guided metabolic reconsideration.</title>
        <authorList>
            <person name="Hartwich K."/>
            <person name="Poehlein A."/>
            <person name="Daniel R."/>
        </authorList>
    </citation>
    <scope>NUCLEOTIDE SEQUENCE [LARGE SCALE GENOMIC DNA]</scope>
    <source>
        <strain evidence="18">ATCC 7906 / DSM 604 / BCRC 14475 / CIP 104303 / KCTC 5404 / NCIMB 10678 / 9a</strain>
    </source>
</reference>
<comment type="subunit">
    <text evidence="5 16">Homodimer.</text>
</comment>
<evidence type="ECO:0000256" key="3">
    <source>
        <dbReference type="ARBA" id="ARBA00004496"/>
    </source>
</evidence>
<dbReference type="HOGENOM" id="CLU_066627_1_0_9"/>
<keyword evidence="11 16" id="KW-0067">ATP-binding</keyword>
<dbReference type="CDD" id="cd24015">
    <property type="entry name" value="ASKHA_NBD_PanK-III"/>
    <property type="match status" value="1"/>
</dbReference>
<accession>K0B1K2</accession>
<comment type="catalytic activity">
    <reaction evidence="1 16">
        <text>(R)-pantothenate + ATP = (R)-4'-phosphopantothenate + ADP + H(+)</text>
        <dbReference type="Rhea" id="RHEA:16373"/>
        <dbReference type="ChEBI" id="CHEBI:10986"/>
        <dbReference type="ChEBI" id="CHEBI:15378"/>
        <dbReference type="ChEBI" id="CHEBI:29032"/>
        <dbReference type="ChEBI" id="CHEBI:30616"/>
        <dbReference type="ChEBI" id="CHEBI:456216"/>
        <dbReference type="EC" id="2.7.1.33"/>
    </reaction>
</comment>
<dbReference type="HAMAP" id="MF_01274">
    <property type="entry name" value="Pantothen_kinase_3"/>
    <property type="match status" value="1"/>
</dbReference>
<evidence type="ECO:0000256" key="12">
    <source>
        <dbReference type="ARBA" id="ARBA00022958"/>
    </source>
</evidence>
<dbReference type="OrthoDB" id="9804707at2"/>
<dbReference type="PATRIC" id="fig|1128398.3.peg.2439"/>
<dbReference type="AlphaFoldDB" id="K0B1K2"/>
<keyword evidence="13 16" id="KW-0173">Coenzyme A biosynthesis</keyword>
<evidence type="ECO:0000313" key="18">
    <source>
        <dbReference type="Proteomes" id="UP000006094"/>
    </source>
</evidence>
<dbReference type="GO" id="GO:0005737">
    <property type="term" value="C:cytoplasm"/>
    <property type="evidence" value="ECO:0007669"/>
    <property type="project" value="UniProtKB-SubCell"/>
</dbReference>
<feature type="binding site" evidence="16">
    <location>
        <position position="100"/>
    </location>
    <ligand>
        <name>substrate</name>
    </ligand>
</feature>
<dbReference type="PANTHER" id="PTHR34265">
    <property type="entry name" value="TYPE III PANTOTHENATE KINASE"/>
    <property type="match status" value="1"/>
</dbReference>
<name>K0B1K2_GOTA9</name>
<feature type="binding site" evidence="16">
    <location>
        <begin position="107"/>
        <end position="110"/>
    </location>
    <ligand>
        <name>substrate</name>
    </ligand>
</feature>
<comment type="function">
    <text evidence="16">Catalyzes the phosphorylation of pantothenate (Pan), the first step in CoA biosynthesis.</text>
</comment>
<dbReference type="NCBIfam" id="NF009848">
    <property type="entry name" value="PRK13318.1-6"/>
    <property type="match status" value="1"/>
</dbReference>
<dbReference type="NCBIfam" id="NF009847">
    <property type="entry name" value="PRK13318.1-5"/>
    <property type="match status" value="1"/>
</dbReference>
<dbReference type="STRING" id="1128398.Curi_c23640"/>
<evidence type="ECO:0000256" key="16">
    <source>
        <dbReference type="HAMAP-Rule" id="MF_01274"/>
    </source>
</evidence>
<evidence type="ECO:0000256" key="13">
    <source>
        <dbReference type="ARBA" id="ARBA00022993"/>
    </source>
</evidence>
<keyword evidence="7 16" id="KW-0963">Cytoplasm</keyword>
<dbReference type="RefSeq" id="WP_014968493.1">
    <property type="nucleotide sequence ID" value="NC_018664.1"/>
</dbReference>
<evidence type="ECO:0000256" key="8">
    <source>
        <dbReference type="ARBA" id="ARBA00022679"/>
    </source>
</evidence>
<evidence type="ECO:0000256" key="9">
    <source>
        <dbReference type="ARBA" id="ARBA00022741"/>
    </source>
</evidence>
<evidence type="ECO:0000256" key="10">
    <source>
        <dbReference type="ARBA" id="ARBA00022777"/>
    </source>
</evidence>
<keyword evidence="12 16" id="KW-0630">Potassium</keyword>
<comment type="similarity">
    <text evidence="14 16">Belongs to the type III pantothenate kinase family.</text>
</comment>
<proteinExistence type="inferred from homology"/>
<evidence type="ECO:0000313" key="17">
    <source>
        <dbReference type="EMBL" id="AFS79359.1"/>
    </source>
</evidence>
<keyword evidence="10 16" id="KW-0418">Kinase</keyword>
<dbReference type="NCBIfam" id="NF009855">
    <property type="entry name" value="PRK13321.1"/>
    <property type="match status" value="1"/>
</dbReference>
<keyword evidence="16" id="KW-0479">Metal-binding</keyword>
<dbReference type="InterPro" id="IPR043129">
    <property type="entry name" value="ATPase_NBD"/>
</dbReference>
<dbReference type="Pfam" id="PF03309">
    <property type="entry name" value="Pan_kinase"/>
    <property type="match status" value="1"/>
</dbReference>
<evidence type="ECO:0000256" key="15">
    <source>
        <dbReference type="ARBA" id="ARBA00040883"/>
    </source>
</evidence>
<keyword evidence="18" id="KW-1185">Reference proteome</keyword>
<feature type="binding site" evidence="16">
    <location>
        <position position="129"/>
    </location>
    <ligand>
        <name>K(+)</name>
        <dbReference type="ChEBI" id="CHEBI:29103"/>
    </ligand>
</feature>
<dbReference type="GO" id="GO:0005524">
    <property type="term" value="F:ATP binding"/>
    <property type="evidence" value="ECO:0007669"/>
    <property type="project" value="UniProtKB-UniRule"/>
</dbReference>
<dbReference type="eggNOG" id="COG1521">
    <property type="taxonomic scope" value="Bacteria"/>
</dbReference>
<dbReference type="InterPro" id="IPR004619">
    <property type="entry name" value="Type_III_PanK"/>
</dbReference>
<feature type="active site" description="Proton acceptor" evidence="16">
    <location>
        <position position="109"/>
    </location>
</feature>
<feature type="binding site" evidence="16">
    <location>
        <begin position="6"/>
        <end position="13"/>
    </location>
    <ligand>
        <name>ATP</name>
        <dbReference type="ChEBI" id="CHEBI:30616"/>
    </ligand>
</feature>
<keyword evidence="8 16" id="KW-0808">Transferase</keyword>
<dbReference type="EMBL" id="CP003326">
    <property type="protein sequence ID" value="AFS79359.1"/>
    <property type="molecule type" value="Genomic_DNA"/>
</dbReference>
<dbReference type="UniPathway" id="UPA00241">
    <property type="reaction ID" value="UER00352"/>
</dbReference>
<evidence type="ECO:0000256" key="5">
    <source>
        <dbReference type="ARBA" id="ARBA00011738"/>
    </source>
</evidence>
<evidence type="ECO:0000256" key="11">
    <source>
        <dbReference type="ARBA" id="ARBA00022840"/>
    </source>
</evidence>
<feature type="binding site" evidence="16">
    <location>
        <position position="132"/>
    </location>
    <ligand>
        <name>ATP</name>
        <dbReference type="ChEBI" id="CHEBI:30616"/>
    </ligand>
</feature>
<feature type="binding site" evidence="16">
    <location>
        <position position="184"/>
    </location>
    <ligand>
        <name>substrate</name>
    </ligand>
</feature>
<dbReference type="GO" id="GO:0004594">
    <property type="term" value="F:pantothenate kinase activity"/>
    <property type="evidence" value="ECO:0007669"/>
    <property type="project" value="UniProtKB-UniRule"/>
</dbReference>
<evidence type="ECO:0000256" key="4">
    <source>
        <dbReference type="ARBA" id="ARBA00005225"/>
    </source>
</evidence>
<protein>
    <recommendedName>
        <fullName evidence="15 16">Type III pantothenate kinase</fullName>
        <ecNumber evidence="6 16">2.7.1.33</ecNumber>
    </recommendedName>
    <alternativeName>
        <fullName evidence="16">PanK-III</fullName>
    </alternativeName>
    <alternativeName>
        <fullName evidence="16">Pantothenic acid kinase</fullName>
    </alternativeName>
</protein>
<sequence length="255" mass="28004">MILVCDVGNTNIVLGVYKGKKILKAWRISTDRNKTSDEYGVLIKQLFEYENLNMSEIESIVISSVVPTIMYALETMSSRYFKKDPIIIGPGVKTGINIKYDNPKEVGADRIVNAVAAYEKFGGPIIIVDFGTATTFCSISEKGDYIGGVISPGIVISSEALFQKASKLPRVELAKPKKVLNKNTINSMQSGIIYGYVGLVDYIVDKMEEELGVKSKEVIATGGLASIIASESKKITKIEKMLTLDGLRIIYEKNK</sequence>
<comment type="subcellular location">
    <subcellularLocation>
        <location evidence="3 16">Cytoplasm</location>
    </subcellularLocation>
</comment>
<dbReference type="NCBIfam" id="TIGR00671">
    <property type="entry name" value="baf"/>
    <property type="match status" value="1"/>
</dbReference>
<gene>
    <name evidence="16 17" type="primary">coaX</name>
    <name evidence="17" type="ordered locus">Curi_c23640</name>
</gene>
<dbReference type="Gene3D" id="3.30.420.40">
    <property type="match status" value="2"/>
</dbReference>
<evidence type="ECO:0000256" key="2">
    <source>
        <dbReference type="ARBA" id="ARBA00001958"/>
    </source>
</evidence>
<dbReference type="GO" id="GO:0015937">
    <property type="term" value="P:coenzyme A biosynthetic process"/>
    <property type="evidence" value="ECO:0007669"/>
    <property type="project" value="UniProtKB-UniRule"/>
</dbReference>
<comment type="cofactor">
    <cofactor evidence="2">
        <name>K(+)</name>
        <dbReference type="ChEBI" id="CHEBI:29103"/>
    </cofactor>
</comment>
<evidence type="ECO:0000256" key="7">
    <source>
        <dbReference type="ARBA" id="ARBA00022490"/>
    </source>
</evidence>
<dbReference type="EC" id="2.7.1.33" evidence="6 16"/>